<dbReference type="PANTHER" id="PTHR23360:SF7">
    <property type="entry name" value="G-PROTEIN COUPLED RECEPTORS FAMILY 1 PROFILE DOMAIN-CONTAINING PROTEIN"/>
    <property type="match status" value="1"/>
</dbReference>
<evidence type="ECO:0000256" key="4">
    <source>
        <dbReference type="ARBA" id="ARBA00023136"/>
    </source>
</evidence>
<dbReference type="InParanoid" id="A8X9G1"/>
<accession>A8X9G1</accession>
<sequence>MSINYQDLTLALQIYTVVLCLIGLFGNANLIIATCRHKTLRTKMGCLIMISTIAHTICLLSELICVKLKLRFTQTHRDECFRSVVVYMFAVLFQSTLFLMMAIDLFLAVIMPIRHKLWRRGPYLFVLCIPPLLFSCFALFIEEIYINHDDLLICTVTLAAPPTVRFWGTLVTFSTIFLAVTLIFITAFKVHANERESARRILRHSNSITSNTKCSDAKLLKSLSTLMFVFICSWSLSILLSHVSLYFTKSIAYEIQKYNILLSLPTFCQNFFVTGLRSPRYAKAYAEQLSFLPFVSQRDLLGFQDSPTSRTVSSNFEDGGGQLPGQLPTLDQYRRSKMEEKVRKHALVKFQNVFLFQFRFPGCPSRMHQLEPTGMKDFEYSFKGAV</sequence>
<name>A8X9G1_CAEBR</name>
<evidence type="ECO:0000256" key="3">
    <source>
        <dbReference type="ARBA" id="ARBA00022989"/>
    </source>
</evidence>
<comment type="subcellular location">
    <subcellularLocation>
        <location evidence="1">Membrane</location>
    </subcellularLocation>
</comment>
<gene>
    <name evidence="9" type="primary">srsx-17</name>
    <name evidence="7" type="synonym">Cbr-srsx-17</name>
    <name evidence="9" type="ORF">CBG09287</name>
    <name evidence="7" type="ORF">CBG_09287</name>
</gene>
<keyword evidence="3 5" id="KW-1133">Transmembrane helix</keyword>
<dbReference type="Proteomes" id="UP000008549">
    <property type="component" value="Unassembled WGS sequence"/>
</dbReference>
<dbReference type="GO" id="GO:0016020">
    <property type="term" value="C:membrane"/>
    <property type="evidence" value="ECO:0007669"/>
    <property type="project" value="UniProtKB-SubCell"/>
</dbReference>
<keyword evidence="4 5" id="KW-0472">Membrane</keyword>
<dbReference type="Pfam" id="PF10320">
    <property type="entry name" value="7TM_GPCR_Srsx"/>
    <property type="match status" value="1"/>
</dbReference>
<evidence type="ECO:0000313" key="7">
    <source>
        <dbReference type="EMBL" id="CAP29273.2"/>
    </source>
</evidence>
<dbReference type="EMBL" id="HE600954">
    <property type="protein sequence ID" value="CAP29273.2"/>
    <property type="molecule type" value="Genomic_DNA"/>
</dbReference>
<evidence type="ECO:0000259" key="6">
    <source>
        <dbReference type="PROSITE" id="PS50262"/>
    </source>
</evidence>
<dbReference type="GO" id="GO:0004930">
    <property type="term" value="F:G protein-coupled receptor activity"/>
    <property type="evidence" value="ECO:0007669"/>
    <property type="project" value="InterPro"/>
</dbReference>
<feature type="transmembrane region" description="Helical" evidence="5">
    <location>
        <begin position="12"/>
        <end position="32"/>
    </location>
</feature>
<evidence type="ECO:0000256" key="2">
    <source>
        <dbReference type="ARBA" id="ARBA00022692"/>
    </source>
</evidence>
<dbReference type="AlphaFoldDB" id="A8X9G1"/>
<keyword evidence="2 5" id="KW-0812">Transmembrane</keyword>
<organism evidence="7 8">
    <name type="scientific">Caenorhabditis briggsae</name>
    <dbReference type="NCBI Taxonomy" id="6238"/>
    <lineage>
        <taxon>Eukaryota</taxon>
        <taxon>Metazoa</taxon>
        <taxon>Ecdysozoa</taxon>
        <taxon>Nematoda</taxon>
        <taxon>Chromadorea</taxon>
        <taxon>Rhabditida</taxon>
        <taxon>Rhabditina</taxon>
        <taxon>Rhabditomorpha</taxon>
        <taxon>Rhabditoidea</taxon>
        <taxon>Rhabditidae</taxon>
        <taxon>Peloderinae</taxon>
        <taxon>Caenorhabditis</taxon>
    </lineage>
</organism>
<feature type="transmembrane region" description="Helical" evidence="5">
    <location>
        <begin position="166"/>
        <end position="190"/>
    </location>
</feature>
<reference evidence="7 8" key="2">
    <citation type="journal article" date="2011" name="PLoS Genet.">
        <title>Caenorhabditis briggsae recombinant inbred line genotypes reveal inter-strain incompatibility and the evolution of recombination.</title>
        <authorList>
            <person name="Ross J.A."/>
            <person name="Koboldt D.C."/>
            <person name="Staisch J.E."/>
            <person name="Chamberlin H.M."/>
            <person name="Gupta B.P."/>
            <person name="Miller R.D."/>
            <person name="Baird S.E."/>
            <person name="Haag E.S."/>
        </authorList>
    </citation>
    <scope>NUCLEOTIDE SEQUENCE [LARGE SCALE GENOMIC DNA]</scope>
    <source>
        <strain evidence="7 8">AF16</strain>
    </source>
</reference>
<feature type="transmembrane region" description="Helical" evidence="5">
    <location>
        <begin position="44"/>
        <end position="64"/>
    </location>
</feature>
<dbReference type="WormBase" id="CBG09287">
    <property type="protein sequence ID" value="CBP48020"/>
    <property type="gene ID" value="WBGene00030897"/>
    <property type="gene designation" value="Cbr-srsx-17"/>
</dbReference>
<feature type="transmembrane region" description="Helical" evidence="5">
    <location>
        <begin position="226"/>
        <end position="247"/>
    </location>
</feature>
<dbReference type="PROSITE" id="PS50262">
    <property type="entry name" value="G_PROTEIN_RECEP_F1_2"/>
    <property type="match status" value="1"/>
</dbReference>
<dbReference type="Gene3D" id="1.20.1070.10">
    <property type="entry name" value="Rhodopsin 7-helix transmembrane proteins"/>
    <property type="match status" value="1"/>
</dbReference>
<proteinExistence type="predicted"/>
<dbReference type="InterPro" id="IPR019424">
    <property type="entry name" value="7TM_GPCR_Srsx"/>
</dbReference>
<evidence type="ECO:0000313" key="9">
    <source>
        <dbReference type="WormBase" id="CBG09287"/>
    </source>
</evidence>
<feature type="transmembrane region" description="Helical" evidence="5">
    <location>
        <begin position="123"/>
        <end position="146"/>
    </location>
</feature>
<dbReference type="InterPro" id="IPR017452">
    <property type="entry name" value="GPCR_Rhodpsn_7TM"/>
</dbReference>
<dbReference type="SUPFAM" id="SSF81321">
    <property type="entry name" value="Family A G protein-coupled receptor-like"/>
    <property type="match status" value="1"/>
</dbReference>
<dbReference type="SMART" id="SM01381">
    <property type="entry name" value="7TM_GPCR_Srsx"/>
    <property type="match status" value="1"/>
</dbReference>
<dbReference type="OMA" id="IRHKLWR"/>
<dbReference type="HOGENOM" id="CLU_066307_0_0_1"/>
<keyword evidence="8" id="KW-1185">Reference proteome</keyword>
<dbReference type="InterPro" id="IPR000276">
    <property type="entry name" value="GPCR_Rhodpsn"/>
</dbReference>
<evidence type="ECO:0000256" key="5">
    <source>
        <dbReference type="SAM" id="Phobius"/>
    </source>
</evidence>
<feature type="domain" description="G-protein coupled receptors family 1 profile" evidence="6">
    <location>
        <begin position="26"/>
        <end position="274"/>
    </location>
</feature>
<feature type="transmembrane region" description="Helical" evidence="5">
    <location>
        <begin position="84"/>
        <end position="111"/>
    </location>
</feature>
<reference evidence="7 8" key="1">
    <citation type="journal article" date="2003" name="PLoS Biol.">
        <title>The genome sequence of Caenorhabditis briggsae: a platform for comparative genomics.</title>
        <authorList>
            <person name="Stein L.D."/>
            <person name="Bao Z."/>
            <person name="Blasiar D."/>
            <person name="Blumenthal T."/>
            <person name="Brent M.R."/>
            <person name="Chen N."/>
            <person name="Chinwalla A."/>
            <person name="Clarke L."/>
            <person name="Clee C."/>
            <person name="Coghlan A."/>
            <person name="Coulson A."/>
            <person name="D'Eustachio P."/>
            <person name="Fitch D.H."/>
            <person name="Fulton L.A."/>
            <person name="Fulton R.E."/>
            <person name="Griffiths-Jones S."/>
            <person name="Harris T.W."/>
            <person name="Hillier L.W."/>
            <person name="Kamath R."/>
            <person name="Kuwabara P.E."/>
            <person name="Mardis E.R."/>
            <person name="Marra M.A."/>
            <person name="Miner T.L."/>
            <person name="Minx P."/>
            <person name="Mullikin J.C."/>
            <person name="Plumb R.W."/>
            <person name="Rogers J."/>
            <person name="Schein J.E."/>
            <person name="Sohrmann M."/>
            <person name="Spieth J."/>
            <person name="Stajich J.E."/>
            <person name="Wei C."/>
            <person name="Willey D."/>
            <person name="Wilson R.K."/>
            <person name="Durbin R."/>
            <person name="Waterston R.H."/>
        </authorList>
    </citation>
    <scope>NUCLEOTIDE SEQUENCE [LARGE SCALE GENOMIC DNA]</scope>
    <source>
        <strain evidence="7 8">AF16</strain>
    </source>
</reference>
<evidence type="ECO:0000256" key="1">
    <source>
        <dbReference type="ARBA" id="ARBA00004370"/>
    </source>
</evidence>
<protein>
    <submittedName>
        <fullName evidence="7">Protein CBR-SRSX-17</fullName>
    </submittedName>
</protein>
<dbReference type="InterPro" id="IPR047130">
    <property type="entry name" value="7TM_GPCR_Srsx_nematod"/>
</dbReference>
<dbReference type="PANTHER" id="PTHR23360">
    <property type="entry name" value="G-PROTEIN COUPLED RECEPTORS FAMILY 1 PROFILE DOMAIN-CONTAINING PROTEIN-RELATED"/>
    <property type="match status" value="1"/>
</dbReference>
<dbReference type="eggNOG" id="ENOG502TD0B">
    <property type="taxonomic scope" value="Eukaryota"/>
</dbReference>
<evidence type="ECO:0000313" key="8">
    <source>
        <dbReference type="Proteomes" id="UP000008549"/>
    </source>
</evidence>
<dbReference type="FunCoup" id="A8X9G1">
    <property type="interactions" value="31"/>
</dbReference>